<reference evidence="1" key="1">
    <citation type="journal article" date="2021" name="PeerJ">
        <title>Extensive microbial diversity within the chicken gut microbiome revealed by metagenomics and culture.</title>
        <authorList>
            <person name="Gilroy R."/>
            <person name="Ravi A."/>
            <person name="Getino M."/>
            <person name="Pursley I."/>
            <person name="Horton D.L."/>
            <person name="Alikhan N.F."/>
            <person name="Baker D."/>
            <person name="Gharbi K."/>
            <person name="Hall N."/>
            <person name="Watson M."/>
            <person name="Adriaenssens E.M."/>
            <person name="Foster-Nyarko E."/>
            <person name="Jarju S."/>
            <person name="Secka A."/>
            <person name="Antonio M."/>
            <person name="Oren A."/>
            <person name="Chaudhuri R.R."/>
            <person name="La Ragione R."/>
            <person name="Hildebrand F."/>
            <person name="Pallen M.J."/>
        </authorList>
    </citation>
    <scope>NUCLEOTIDE SEQUENCE</scope>
    <source>
        <strain evidence="1">CHK191-13928</strain>
    </source>
</reference>
<reference evidence="1" key="2">
    <citation type="submission" date="2021-04" db="EMBL/GenBank/DDBJ databases">
        <authorList>
            <person name="Gilroy R."/>
        </authorList>
    </citation>
    <scope>NUCLEOTIDE SEQUENCE</scope>
    <source>
        <strain evidence="1">CHK191-13928</strain>
    </source>
</reference>
<accession>A0A9D2B9F7</accession>
<dbReference type="AlphaFoldDB" id="A0A9D2B9F7"/>
<proteinExistence type="predicted"/>
<dbReference type="EMBL" id="DXEM01000025">
    <property type="protein sequence ID" value="HIX67931.1"/>
    <property type="molecule type" value="Genomic_DNA"/>
</dbReference>
<name>A0A9D2B9F7_9FIRM</name>
<evidence type="ECO:0000313" key="2">
    <source>
        <dbReference type="Proteomes" id="UP000886721"/>
    </source>
</evidence>
<dbReference type="Proteomes" id="UP000886721">
    <property type="component" value="Unassembled WGS sequence"/>
</dbReference>
<gene>
    <name evidence="1" type="ORF">H9735_07405</name>
</gene>
<organism evidence="1 2">
    <name type="scientific">Candidatus Anaerostipes excrementavium</name>
    <dbReference type="NCBI Taxonomy" id="2838463"/>
    <lineage>
        <taxon>Bacteria</taxon>
        <taxon>Bacillati</taxon>
        <taxon>Bacillota</taxon>
        <taxon>Clostridia</taxon>
        <taxon>Lachnospirales</taxon>
        <taxon>Lachnospiraceae</taxon>
        <taxon>Anaerostipes</taxon>
    </lineage>
</organism>
<comment type="caution">
    <text evidence="1">The sequence shown here is derived from an EMBL/GenBank/DDBJ whole genome shotgun (WGS) entry which is preliminary data.</text>
</comment>
<protein>
    <submittedName>
        <fullName evidence="1">Uncharacterized protein</fullName>
    </submittedName>
</protein>
<sequence>MHSIWQEKIDFPSYPILKRDKKCDVLYLGATLQNAVEAHFRQKQGAAVMMLEEKIISQMPELGGMGILRARDIEERRNLHRIRDYILGRGIPCEMEIISEDCLWVHPVKLFLFMTEGIDVYEQTSVCSVQGKRLDIGSAYVDAGEIVEQKEKKDPLYVYVFQDKSFYKIPGGDMKEIRRYKDVWLVGSPRRDLEGAMYSWEI</sequence>
<evidence type="ECO:0000313" key="1">
    <source>
        <dbReference type="EMBL" id="HIX67931.1"/>
    </source>
</evidence>